<evidence type="ECO:0000313" key="2">
    <source>
        <dbReference type="Proteomes" id="UP001595859"/>
    </source>
</evidence>
<keyword evidence="2" id="KW-1185">Reference proteome</keyword>
<comment type="caution">
    <text evidence="1">The sequence shown here is derived from an EMBL/GenBank/DDBJ whole genome shotgun (WGS) entry which is preliminary data.</text>
</comment>
<organism evidence="1 2">
    <name type="scientific">Actinophytocola glycyrrhizae</name>
    <dbReference type="NCBI Taxonomy" id="2044873"/>
    <lineage>
        <taxon>Bacteria</taxon>
        <taxon>Bacillati</taxon>
        <taxon>Actinomycetota</taxon>
        <taxon>Actinomycetes</taxon>
        <taxon>Pseudonocardiales</taxon>
        <taxon>Pseudonocardiaceae</taxon>
    </lineage>
</organism>
<sequence>MVHEYDQDGLPSRTYGASTYASEHLYSPYGESLRVTLGTSPNKVWVNASYEEGTRRLANFEIRRDKTVQPQVANRAFSS</sequence>
<evidence type="ECO:0000313" key="1">
    <source>
        <dbReference type="EMBL" id="MFC4856922.1"/>
    </source>
</evidence>
<proteinExistence type="predicted"/>
<dbReference type="EMBL" id="JBHSIS010000014">
    <property type="protein sequence ID" value="MFC4856922.1"/>
    <property type="molecule type" value="Genomic_DNA"/>
</dbReference>
<accession>A0ABV9S8V3</accession>
<evidence type="ECO:0008006" key="3">
    <source>
        <dbReference type="Google" id="ProtNLM"/>
    </source>
</evidence>
<gene>
    <name evidence="1" type="ORF">ACFPCV_25770</name>
</gene>
<dbReference type="RefSeq" id="WP_378058912.1">
    <property type="nucleotide sequence ID" value="NZ_JBHSIS010000014.1"/>
</dbReference>
<protein>
    <recommendedName>
        <fullName evidence="3">YD repeat-containing protein</fullName>
    </recommendedName>
</protein>
<name>A0ABV9S8V3_9PSEU</name>
<dbReference type="Proteomes" id="UP001595859">
    <property type="component" value="Unassembled WGS sequence"/>
</dbReference>
<reference evidence="2" key="1">
    <citation type="journal article" date="2019" name="Int. J. Syst. Evol. Microbiol.">
        <title>The Global Catalogue of Microorganisms (GCM) 10K type strain sequencing project: providing services to taxonomists for standard genome sequencing and annotation.</title>
        <authorList>
            <consortium name="The Broad Institute Genomics Platform"/>
            <consortium name="The Broad Institute Genome Sequencing Center for Infectious Disease"/>
            <person name="Wu L."/>
            <person name="Ma J."/>
        </authorList>
    </citation>
    <scope>NUCLEOTIDE SEQUENCE [LARGE SCALE GENOMIC DNA]</scope>
    <source>
        <strain evidence="2">ZS-22-S1</strain>
    </source>
</reference>